<sequence length="449" mass="49202">MDSLKDFLAENSHIRFATPESPDFADLCTVFVLNETRNPSMIVRPRSAEDVGALVSILTANDLSFTIRAGGHDMFGRCQVDGAVTIDMREFTHVHVDTESRTARVGGGVISINLIKELERFKMVVPHPVTPTVGFVGWALHGGYGMLSSKYGLGVDQILGATVIDAEGAIREADETMLTAIRGAGGTVGVIAELKIRIYPLDQVLAGAILYQPNDLSVTIQKFNDQLRESKKQGLPAALGLYQLVNNSPVGKTLTVLFVWASSDLDEGQSWLSKVTSWASVAVNAVIPTTLTAFNEIADSLVPKKVFGSIYTATVYDLTPEVVDVISKHAPLQPNSPDVMYGIHEFRAGTPYLETGSVFYSHRPHVIIEIIPISQSPERVDEAVKWAQSFHLELAQTDAVNIPPFCYIPLTPSRGLDMKTIYGTKYEDIKAIKKRYDPLNRFENALVQP</sequence>
<keyword evidence="4" id="KW-0560">Oxidoreductase</keyword>
<dbReference type="SUPFAM" id="SSF56176">
    <property type="entry name" value="FAD-binding/transporter-associated domain-like"/>
    <property type="match status" value="1"/>
</dbReference>
<dbReference type="InterPro" id="IPR016166">
    <property type="entry name" value="FAD-bd_PCMH"/>
</dbReference>
<keyword evidence="3" id="KW-0274">FAD</keyword>
<name>A0AAD6CQQ0_9EURO</name>
<evidence type="ECO:0000256" key="3">
    <source>
        <dbReference type="ARBA" id="ARBA00022827"/>
    </source>
</evidence>
<dbReference type="InterPro" id="IPR016167">
    <property type="entry name" value="FAD-bd_PCMH_sub1"/>
</dbReference>
<feature type="domain" description="FAD-binding PCMH-type" evidence="5">
    <location>
        <begin position="35"/>
        <end position="201"/>
    </location>
</feature>
<evidence type="ECO:0000313" key="7">
    <source>
        <dbReference type="Proteomes" id="UP001220324"/>
    </source>
</evidence>
<dbReference type="PROSITE" id="PS51387">
    <property type="entry name" value="FAD_PCMH"/>
    <property type="match status" value="1"/>
</dbReference>
<organism evidence="6 7">
    <name type="scientific">Penicillium frequentans</name>
    <dbReference type="NCBI Taxonomy" id="3151616"/>
    <lineage>
        <taxon>Eukaryota</taxon>
        <taxon>Fungi</taxon>
        <taxon>Dikarya</taxon>
        <taxon>Ascomycota</taxon>
        <taxon>Pezizomycotina</taxon>
        <taxon>Eurotiomycetes</taxon>
        <taxon>Eurotiomycetidae</taxon>
        <taxon>Eurotiales</taxon>
        <taxon>Aspergillaceae</taxon>
        <taxon>Penicillium</taxon>
    </lineage>
</organism>
<proteinExistence type="inferred from homology"/>
<evidence type="ECO:0000256" key="1">
    <source>
        <dbReference type="ARBA" id="ARBA00005466"/>
    </source>
</evidence>
<dbReference type="InterPro" id="IPR016169">
    <property type="entry name" value="FAD-bd_PCMH_sub2"/>
</dbReference>
<evidence type="ECO:0000313" key="6">
    <source>
        <dbReference type="EMBL" id="KAJ5531901.1"/>
    </source>
</evidence>
<dbReference type="GO" id="GO:0016491">
    <property type="term" value="F:oxidoreductase activity"/>
    <property type="evidence" value="ECO:0007669"/>
    <property type="project" value="UniProtKB-KW"/>
</dbReference>
<dbReference type="PANTHER" id="PTHR42973:SF7">
    <property type="entry name" value="FAD-BINDING PCMH-TYPE DOMAIN-CONTAINING PROTEIN"/>
    <property type="match status" value="1"/>
</dbReference>
<dbReference type="AlphaFoldDB" id="A0AAD6CQQ0"/>
<evidence type="ECO:0000256" key="2">
    <source>
        <dbReference type="ARBA" id="ARBA00022630"/>
    </source>
</evidence>
<dbReference type="InterPro" id="IPR050416">
    <property type="entry name" value="FAD-linked_Oxidoreductase"/>
</dbReference>
<dbReference type="Proteomes" id="UP001220324">
    <property type="component" value="Unassembled WGS sequence"/>
</dbReference>
<evidence type="ECO:0000256" key="4">
    <source>
        <dbReference type="ARBA" id="ARBA00023002"/>
    </source>
</evidence>
<dbReference type="Gene3D" id="3.30.465.10">
    <property type="match status" value="1"/>
</dbReference>
<reference evidence="6 7" key="1">
    <citation type="journal article" date="2023" name="IMA Fungus">
        <title>Comparative genomic study of the Penicillium genus elucidates a diverse pangenome and 15 lateral gene transfer events.</title>
        <authorList>
            <person name="Petersen C."/>
            <person name="Sorensen T."/>
            <person name="Nielsen M.R."/>
            <person name="Sondergaard T.E."/>
            <person name="Sorensen J.L."/>
            <person name="Fitzpatrick D.A."/>
            <person name="Frisvad J.C."/>
            <person name="Nielsen K.L."/>
        </authorList>
    </citation>
    <scope>NUCLEOTIDE SEQUENCE [LARGE SCALE GENOMIC DNA]</scope>
    <source>
        <strain evidence="6 7">IBT 35679</strain>
    </source>
</reference>
<dbReference type="Pfam" id="PF01565">
    <property type="entry name" value="FAD_binding_4"/>
    <property type="match status" value="1"/>
</dbReference>
<dbReference type="Gene3D" id="3.40.462.20">
    <property type="match status" value="1"/>
</dbReference>
<keyword evidence="2" id="KW-0285">Flavoprotein</keyword>
<protein>
    <recommendedName>
        <fullName evidence="5">FAD-binding PCMH-type domain-containing protein</fullName>
    </recommendedName>
</protein>
<dbReference type="InterPro" id="IPR006094">
    <property type="entry name" value="Oxid_FAD_bind_N"/>
</dbReference>
<dbReference type="Gene3D" id="3.30.43.10">
    <property type="entry name" value="Uridine Diphospho-n-acetylenolpyruvylglucosamine Reductase, domain 2"/>
    <property type="match status" value="1"/>
</dbReference>
<dbReference type="InterPro" id="IPR036318">
    <property type="entry name" value="FAD-bd_PCMH-like_sf"/>
</dbReference>
<dbReference type="GO" id="GO:0071949">
    <property type="term" value="F:FAD binding"/>
    <property type="evidence" value="ECO:0007669"/>
    <property type="project" value="InterPro"/>
</dbReference>
<dbReference type="EMBL" id="JAQIZZ010000007">
    <property type="protein sequence ID" value="KAJ5531901.1"/>
    <property type="molecule type" value="Genomic_DNA"/>
</dbReference>
<comment type="similarity">
    <text evidence="1">Belongs to the oxygen-dependent FAD-linked oxidoreductase family.</text>
</comment>
<keyword evidence="7" id="KW-1185">Reference proteome</keyword>
<comment type="caution">
    <text evidence="6">The sequence shown here is derived from an EMBL/GenBank/DDBJ whole genome shotgun (WGS) entry which is preliminary data.</text>
</comment>
<gene>
    <name evidence="6" type="ORF">N7494_008453</name>
</gene>
<accession>A0AAD6CQQ0</accession>
<evidence type="ECO:0000259" key="5">
    <source>
        <dbReference type="PROSITE" id="PS51387"/>
    </source>
</evidence>
<dbReference type="PANTHER" id="PTHR42973">
    <property type="entry name" value="BINDING OXIDOREDUCTASE, PUTATIVE (AFU_ORTHOLOGUE AFUA_1G17690)-RELATED"/>
    <property type="match status" value="1"/>
</dbReference>